<sequence length="507" mass="56652">LTSAAPVLELGRILAARGHRVEFATHKGQEKWVDSPSYSFLSGVHSMGAAMDAATEEAHYLELQDTDIRKDMTRYIAPMFTIQAFWASDFEHLMRIVEALKPDMIVADAFVDFAVRDIQIQTGVPVATVWSQMPYGMLSAPYIPGIPGLQTAALTSEHASLWTRIRAALRPLRAAMPAVRYFQFLAAMRKENGINYALPIQNKPDYLVLANSFWGLETPKDLPPLVAAIGPILSDEYPPLTDQFDMFFASHRQVVYIAFGTHVRVRPTDLEKFIVALSQLIGEDKIDGVIWAASQAQSVLFDPYQRLPGHKHSFGDLANNRSPSWLFIPFAPQRAILDRPETALFVTHGGGSSINEALFHGKPMLLLGFFADQPVNGLRVEEAGIGLRLDKAGFSADEIYEKARYILDDESGTISQDVQRMKHIARISARKKEYGADLIQEVLYDCKYSQSLDGTPGRRRPMHLQTADGRMSAWRANNWDLRCIGLLSAAGLVGSVYYVYKWAEKNM</sequence>
<comment type="caution">
    <text evidence="3">The sequence shown here is derived from an EMBL/GenBank/DDBJ whole genome shotgun (WGS) entry which is preliminary data.</text>
</comment>
<dbReference type="Proteomes" id="UP000770015">
    <property type="component" value="Unassembled WGS sequence"/>
</dbReference>
<dbReference type="PANTHER" id="PTHR48043:SF145">
    <property type="entry name" value="FI06409P-RELATED"/>
    <property type="match status" value="1"/>
</dbReference>
<dbReference type="InterPro" id="IPR002213">
    <property type="entry name" value="UDP_glucos_trans"/>
</dbReference>
<organism evidence="3 4">
    <name type="scientific">Plectosphaerella plurivora</name>
    <dbReference type="NCBI Taxonomy" id="936078"/>
    <lineage>
        <taxon>Eukaryota</taxon>
        <taxon>Fungi</taxon>
        <taxon>Dikarya</taxon>
        <taxon>Ascomycota</taxon>
        <taxon>Pezizomycotina</taxon>
        <taxon>Sordariomycetes</taxon>
        <taxon>Hypocreomycetidae</taxon>
        <taxon>Glomerellales</taxon>
        <taxon>Plectosphaerellaceae</taxon>
        <taxon>Plectosphaerella</taxon>
    </lineage>
</organism>
<dbReference type="Pfam" id="PF00201">
    <property type="entry name" value="UDPGT"/>
    <property type="match status" value="1"/>
</dbReference>
<dbReference type="CDD" id="cd03784">
    <property type="entry name" value="GT1_Gtf-like"/>
    <property type="match status" value="1"/>
</dbReference>
<dbReference type="AlphaFoldDB" id="A0A9P9A833"/>
<name>A0A9P9A833_9PEZI</name>
<protein>
    <submittedName>
        <fullName evidence="3">UDP-glucosyl transferase family protein</fullName>
    </submittedName>
</protein>
<dbReference type="SUPFAM" id="SSF53756">
    <property type="entry name" value="UDP-Glycosyltransferase/glycogen phosphorylase"/>
    <property type="match status" value="1"/>
</dbReference>
<dbReference type="PANTHER" id="PTHR48043">
    <property type="entry name" value="EG:EG0003.4 PROTEIN-RELATED"/>
    <property type="match status" value="1"/>
</dbReference>
<dbReference type="InterPro" id="IPR050271">
    <property type="entry name" value="UDP-glycosyltransferase"/>
</dbReference>
<dbReference type="Gene3D" id="3.40.50.2000">
    <property type="entry name" value="Glycogen Phosphorylase B"/>
    <property type="match status" value="2"/>
</dbReference>
<reference evidence="3" key="1">
    <citation type="journal article" date="2021" name="Nat. Commun.">
        <title>Genetic determinants of endophytism in the Arabidopsis root mycobiome.</title>
        <authorList>
            <person name="Mesny F."/>
            <person name="Miyauchi S."/>
            <person name="Thiergart T."/>
            <person name="Pickel B."/>
            <person name="Atanasova L."/>
            <person name="Karlsson M."/>
            <person name="Huettel B."/>
            <person name="Barry K.W."/>
            <person name="Haridas S."/>
            <person name="Chen C."/>
            <person name="Bauer D."/>
            <person name="Andreopoulos W."/>
            <person name="Pangilinan J."/>
            <person name="LaButti K."/>
            <person name="Riley R."/>
            <person name="Lipzen A."/>
            <person name="Clum A."/>
            <person name="Drula E."/>
            <person name="Henrissat B."/>
            <person name="Kohler A."/>
            <person name="Grigoriev I.V."/>
            <person name="Martin F.M."/>
            <person name="Hacquard S."/>
        </authorList>
    </citation>
    <scope>NUCLEOTIDE SEQUENCE</scope>
    <source>
        <strain evidence="3">MPI-SDFR-AT-0117</strain>
    </source>
</reference>
<keyword evidence="4" id="KW-1185">Reference proteome</keyword>
<proteinExistence type="predicted"/>
<dbReference type="EMBL" id="JAGSXJ010000029">
    <property type="protein sequence ID" value="KAH6670915.1"/>
    <property type="molecule type" value="Genomic_DNA"/>
</dbReference>
<evidence type="ECO:0000256" key="2">
    <source>
        <dbReference type="ARBA" id="ARBA00022679"/>
    </source>
</evidence>
<keyword evidence="2 3" id="KW-0808">Transferase</keyword>
<evidence type="ECO:0000256" key="1">
    <source>
        <dbReference type="ARBA" id="ARBA00022676"/>
    </source>
</evidence>
<gene>
    <name evidence="3" type="ORF">F5X68DRAFT_141661</name>
</gene>
<keyword evidence="1" id="KW-0328">Glycosyltransferase</keyword>
<evidence type="ECO:0000313" key="3">
    <source>
        <dbReference type="EMBL" id="KAH6670915.1"/>
    </source>
</evidence>
<feature type="non-terminal residue" evidence="3">
    <location>
        <position position="1"/>
    </location>
</feature>
<evidence type="ECO:0000313" key="4">
    <source>
        <dbReference type="Proteomes" id="UP000770015"/>
    </source>
</evidence>
<dbReference type="GO" id="GO:0008194">
    <property type="term" value="F:UDP-glycosyltransferase activity"/>
    <property type="evidence" value="ECO:0007669"/>
    <property type="project" value="InterPro"/>
</dbReference>
<accession>A0A9P9A833</accession>
<dbReference type="OrthoDB" id="5835829at2759"/>